<dbReference type="AlphaFoldDB" id="A0A4Y2JG72"/>
<evidence type="ECO:0000313" key="2">
    <source>
        <dbReference type="EMBL" id="GBM88126.1"/>
    </source>
</evidence>
<reference evidence="2 3" key="1">
    <citation type="journal article" date="2019" name="Sci. Rep.">
        <title>Orb-weaving spider Araneus ventricosus genome elucidates the spidroin gene catalogue.</title>
        <authorList>
            <person name="Kono N."/>
            <person name="Nakamura H."/>
            <person name="Ohtoshi R."/>
            <person name="Moran D.A.P."/>
            <person name="Shinohara A."/>
            <person name="Yoshida Y."/>
            <person name="Fujiwara M."/>
            <person name="Mori M."/>
            <person name="Tomita M."/>
            <person name="Arakawa K."/>
        </authorList>
    </citation>
    <scope>NUCLEOTIDE SEQUENCE [LARGE SCALE GENOMIC DNA]</scope>
</reference>
<name>A0A4Y2JG72_ARAVE</name>
<dbReference type="Proteomes" id="UP000499080">
    <property type="component" value="Unassembled WGS sequence"/>
</dbReference>
<keyword evidence="1" id="KW-0472">Membrane</keyword>
<protein>
    <submittedName>
        <fullName evidence="2">Uncharacterized protein</fullName>
    </submittedName>
</protein>
<gene>
    <name evidence="2" type="ORF">AVEN_62040_1</name>
</gene>
<organism evidence="2 3">
    <name type="scientific">Araneus ventricosus</name>
    <name type="common">Orbweaver spider</name>
    <name type="synonym">Epeira ventricosa</name>
    <dbReference type="NCBI Taxonomy" id="182803"/>
    <lineage>
        <taxon>Eukaryota</taxon>
        <taxon>Metazoa</taxon>
        <taxon>Ecdysozoa</taxon>
        <taxon>Arthropoda</taxon>
        <taxon>Chelicerata</taxon>
        <taxon>Arachnida</taxon>
        <taxon>Araneae</taxon>
        <taxon>Araneomorphae</taxon>
        <taxon>Entelegynae</taxon>
        <taxon>Araneoidea</taxon>
        <taxon>Araneidae</taxon>
        <taxon>Araneus</taxon>
    </lineage>
</organism>
<dbReference type="EMBL" id="BGPR01003437">
    <property type="protein sequence ID" value="GBM88126.1"/>
    <property type="molecule type" value="Genomic_DNA"/>
</dbReference>
<sequence>MSSAGVCPSFPHHDLYAWINLPFSPYLYVCWIVSVLTVSISPAGLLSISPTYIVRLPDLSPVLTRISTSADCSPFSPYIYVLHTPICNVLDCSPMFVLCDQVPVCSGLCSHHINSHAGLISIFTISVRLLDCSPFSPYLCVAEWFRSHLWHLRLLDFSPSGESTCTLES</sequence>
<comment type="caution">
    <text evidence="2">The sequence shown here is derived from an EMBL/GenBank/DDBJ whole genome shotgun (WGS) entry which is preliminary data.</text>
</comment>
<accession>A0A4Y2JG72</accession>
<feature type="transmembrane region" description="Helical" evidence="1">
    <location>
        <begin position="26"/>
        <end position="46"/>
    </location>
</feature>
<keyword evidence="1" id="KW-1133">Transmembrane helix</keyword>
<keyword evidence="1" id="KW-0812">Transmembrane</keyword>
<keyword evidence="3" id="KW-1185">Reference proteome</keyword>
<evidence type="ECO:0000313" key="3">
    <source>
        <dbReference type="Proteomes" id="UP000499080"/>
    </source>
</evidence>
<proteinExistence type="predicted"/>
<evidence type="ECO:0000256" key="1">
    <source>
        <dbReference type="SAM" id="Phobius"/>
    </source>
</evidence>